<feature type="domain" description="ABC transporter" evidence="10">
    <location>
        <begin position="1709"/>
        <end position="2121"/>
    </location>
</feature>
<feature type="transmembrane region" description="Helical" evidence="9">
    <location>
        <begin position="129"/>
        <end position="149"/>
    </location>
</feature>
<feature type="compositionally biased region" description="Polar residues" evidence="8">
    <location>
        <begin position="1049"/>
        <end position="1067"/>
    </location>
</feature>
<accession>A0A9P8A828</accession>
<dbReference type="InterPro" id="IPR011527">
    <property type="entry name" value="ABC1_TM_dom"/>
</dbReference>
<dbReference type="InterPro" id="IPR003439">
    <property type="entry name" value="ABC_transporter-like_ATP-bd"/>
</dbReference>
<feature type="compositionally biased region" description="Low complexity" evidence="8">
    <location>
        <begin position="1936"/>
        <end position="1949"/>
    </location>
</feature>
<evidence type="ECO:0000313" key="12">
    <source>
        <dbReference type="EMBL" id="KAG9325654.1"/>
    </source>
</evidence>
<reference evidence="12" key="1">
    <citation type="submission" date="2021-07" db="EMBL/GenBank/DDBJ databases">
        <title>Draft genome of Mortierella alpina, strain LL118, isolated from an aspen leaf litter sample.</title>
        <authorList>
            <person name="Yang S."/>
            <person name="Vinatzer B.A."/>
        </authorList>
    </citation>
    <scope>NUCLEOTIDE SEQUENCE</scope>
    <source>
        <strain evidence="12">LL118</strain>
    </source>
</reference>
<feature type="region of interest" description="Disordered" evidence="8">
    <location>
        <begin position="704"/>
        <end position="727"/>
    </location>
</feature>
<dbReference type="GO" id="GO:0005524">
    <property type="term" value="F:ATP binding"/>
    <property type="evidence" value="ECO:0007669"/>
    <property type="project" value="UniProtKB-KW"/>
</dbReference>
<feature type="compositionally biased region" description="Low complexity" evidence="8">
    <location>
        <begin position="1530"/>
        <end position="1558"/>
    </location>
</feature>
<dbReference type="Pfam" id="PF00005">
    <property type="entry name" value="ABC_tran"/>
    <property type="match status" value="1"/>
</dbReference>
<feature type="transmembrane region" description="Helical" evidence="9">
    <location>
        <begin position="59"/>
        <end position="82"/>
    </location>
</feature>
<feature type="transmembrane region" description="Helical" evidence="9">
    <location>
        <begin position="1269"/>
        <end position="1287"/>
    </location>
</feature>
<evidence type="ECO:0000256" key="9">
    <source>
        <dbReference type="SAM" id="Phobius"/>
    </source>
</evidence>
<name>A0A9P8A828_MORAP</name>
<feature type="transmembrane region" description="Helical" evidence="9">
    <location>
        <begin position="396"/>
        <end position="413"/>
    </location>
</feature>
<evidence type="ECO:0000256" key="3">
    <source>
        <dbReference type="ARBA" id="ARBA00022692"/>
    </source>
</evidence>
<evidence type="ECO:0000256" key="1">
    <source>
        <dbReference type="ARBA" id="ARBA00004370"/>
    </source>
</evidence>
<feature type="compositionally biased region" description="Polar residues" evidence="8">
    <location>
        <begin position="1778"/>
        <end position="1788"/>
    </location>
</feature>
<dbReference type="SUPFAM" id="SSF90123">
    <property type="entry name" value="ABC transporter transmembrane region"/>
    <property type="match status" value="2"/>
</dbReference>
<evidence type="ECO:0000256" key="8">
    <source>
        <dbReference type="SAM" id="MobiDB-lite"/>
    </source>
</evidence>
<feature type="compositionally biased region" description="Acidic residues" evidence="8">
    <location>
        <begin position="2004"/>
        <end position="2017"/>
    </location>
</feature>
<feature type="region of interest" description="Disordered" evidence="8">
    <location>
        <begin position="1769"/>
        <end position="1809"/>
    </location>
</feature>
<protein>
    <submittedName>
        <fullName evidence="12">Uncharacterized protein</fullName>
    </submittedName>
</protein>
<evidence type="ECO:0000256" key="5">
    <source>
        <dbReference type="ARBA" id="ARBA00022840"/>
    </source>
</evidence>
<feature type="transmembrane region" description="Helical" evidence="9">
    <location>
        <begin position="613"/>
        <end position="638"/>
    </location>
</feature>
<feature type="region of interest" description="Disordered" evidence="8">
    <location>
        <begin position="1522"/>
        <end position="1559"/>
    </location>
</feature>
<feature type="transmembrane region" description="Helical" evidence="9">
    <location>
        <begin position="1174"/>
        <end position="1196"/>
    </location>
</feature>
<dbReference type="Proteomes" id="UP000717515">
    <property type="component" value="Unassembled WGS sequence"/>
</dbReference>
<keyword evidence="6 9" id="KW-1133">Transmembrane helix</keyword>
<dbReference type="GO" id="GO:0016020">
    <property type="term" value="C:membrane"/>
    <property type="evidence" value="ECO:0007669"/>
    <property type="project" value="UniProtKB-SubCell"/>
</dbReference>
<evidence type="ECO:0000256" key="6">
    <source>
        <dbReference type="ARBA" id="ARBA00022989"/>
    </source>
</evidence>
<feature type="transmembrane region" description="Helical" evidence="9">
    <location>
        <begin position="576"/>
        <end position="601"/>
    </location>
</feature>
<keyword evidence="2" id="KW-0813">Transport</keyword>
<dbReference type="InterPro" id="IPR050173">
    <property type="entry name" value="ABC_transporter_C-like"/>
</dbReference>
<dbReference type="PROSITE" id="PS50929">
    <property type="entry name" value="ABC_TM1F"/>
    <property type="match status" value="1"/>
</dbReference>
<keyword evidence="7 9" id="KW-0472">Membrane</keyword>
<feature type="compositionally biased region" description="Basic and acidic residues" evidence="8">
    <location>
        <begin position="1978"/>
        <end position="2002"/>
    </location>
</feature>
<keyword evidence="3 9" id="KW-0812">Transmembrane</keyword>
<feature type="transmembrane region" description="Helical" evidence="9">
    <location>
        <begin position="471"/>
        <end position="490"/>
    </location>
</feature>
<feature type="domain" description="ABC transmembrane type-1" evidence="11">
    <location>
        <begin position="362"/>
        <end position="640"/>
    </location>
</feature>
<keyword evidence="4" id="KW-0547">Nucleotide-binding</keyword>
<dbReference type="InterPro" id="IPR003593">
    <property type="entry name" value="AAA+_ATPase"/>
</dbReference>
<feature type="compositionally biased region" description="Low complexity" evidence="8">
    <location>
        <begin position="1789"/>
        <end position="1805"/>
    </location>
</feature>
<dbReference type="PROSITE" id="PS50893">
    <property type="entry name" value="ABC_TRANSPORTER_2"/>
    <property type="match status" value="2"/>
</dbReference>
<feature type="transmembrane region" description="Helical" evidence="9">
    <location>
        <begin position="180"/>
        <end position="202"/>
    </location>
</feature>
<evidence type="ECO:0000259" key="10">
    <source>
        <dbReference type="PROSITE" id="PS50893"/>
    </source>
</evidence>
<keyword evidence="5" id="KW-0067">ATP-binding</keyword>
<dbReference type="InterPro" id="IPR027417">
    <property type="entry name" value="P-loop_NTPase"/>
</dbReference>
<dbReference type="EMBL" id="JAIFTL010000035">
    <property type="protein sequence ID" value="KAG9325654.1"/>
    <property type="molecule type" value="Genomic_DNA"/>
</dbReference>
<dbReference type="PANTHER" id="PTHR24223">
    <property type="entry name" value="ATP-BINDING CASSETTE SUB-FAMILY C"/>
    <property type="match status" value="1"/>
</dbReference>
<evidence type="ECO:0000256" key="4">
    <source>
        <dbReference type="ARBA" id="ARBA00022741"/>
    </source>
</evidence>
<feature type="transmembrane region" description="Helical" evidence="9">
    <location>
        <begin position="1293"/>
        <end position="1314"/>
    </location>
</feature>
<dbReference type="SUPFAM" id="SSF52540">
    <property type="entry name" value="P-loop containing nucleoside triphosphate hydrolases"/>
    <property type="match status" value="2"/>
</dbReference>
<dbReference type="SMART" id="SM00382">
    <property type="entry name" value="AAA"/>
    <property type="match status" value="2"/>
</dbReference>
<dbReference type="Gene3D" id="1.20.1560.10">
    <property type="entry name" value="ABC transporter type 1, transmembrane domain"/>
    <property type="match status" value="2"/>
</dbReference>
<feature type="transmembrane region" description="Helical" evidence="9">
    <location>
        <begin position="496"/>
        <end position="518"/>
    </location>
</feature>
<gene>
    <name evidence="12" type="ORF">KVV02_001138</name>
</gene>
<feature type="compositionally biased region" description="Pro residues" evidence="8">
    <location>
        <begin position="1671"/>
        <end position="1690"/>
    </location>
</feature>
<feature type="region of interest" description="Disordered" evidence="8">
    <location>
        <begin position="1029"/>
        <end position="1067"/>
    </location>
</feature>
<evidence type="ECO:0000313" key="13">
    <source>
        <dbReference type="Proteomes" id="UP000717515"/>
    </source>
</evidence>
<sequence>MASWRCTPDTTTACLSDRYNKLLSKNTRRARVTALHALLYSQPTNQPVLSRVLQPPSRLYFSTLQLIPTCIIVFSSLAVISAECGRQDRRRMFNTFSSEVVIQGESQADLEIDGPNADRLIKPKRTFPLAILRSLGAFVQIGLFTYLAFRKVEEVDNNGSGHSGTGPRLIGMEIDEEWPLWLPVMHGIVWVYAAILSVVSLLHPRLSNPYRLVTHLDIIYLTTASAGLANFMENDFGRPLGLWTLDDQISGLSALVSSAMLVLTLATKPLVPPQPVKGPEKRSRGVISPETRSSLYARIAFTWLHPMVIKSFMGKLQETDVWATEKALRVKTVFQDYLENRRPTVFVTMVYLFRLDLAQQYIWGLVWAGLSMVPPVVVYKLIQFAQDITTYNRNEALFYIAALLASIVVRSAVLQRGLHMGQRLATKAMGMASGLIYEKMSLRKDMDPYDYDISDLMSLDVKHIGQGWKNIFYLMIHPTMFVLATIQLHNYIGHSAWAAGLAVIAWYPISALASFLFSGRFDPAPPKMDKSNALVTDILANLKAIKYLAWEEVLLAKALRAREEERKTNSKTSQPVMTLISVPLGGDLVHAFVMVVILSVYSLYFEQLLTPAVLFTTLILVDIQTNAINSLPSVIITVKEMLDSMVRVNNFLGDDENERDTAVIRDRDMARRANIPIIGFMNATFVWPEAKPTRHGNEVLFVDEPYGDDDDGNVSNNGRNSRSRKSSRVNANWVVRTLSLFGYSLPTPPPPHYAANPRNKYGAGLGSNAAVVEEEFVLKNVTLSFPPGQVSLVTGTRKSGKSALLLALIGEMTRTSGKIYMPRKDYYHGKQGYGSDIAYVAQDPWLEIGGGGCITGSSTGRSTVRDTVLFGTQMDEARYLEVLRACVLEDELRGLPNGDMTIIGDKNVIWSMSLKQRISLARAVYSNVSHILMDDCLSFVDVKSRNFIWKNCLLGPIAQNKTRILVTNQFHVKTYMNDVDYVVGMDQGIVLGHGSVREVLTQGWIRQAPGSSSIPTTIVPGASVPANLGQLPPRVDPPQQPAGDAVPSNAPSQELRSSKSTNLPLNKMSSLSDYDDLDSTLSRETAAGFKVGWSAFGTYIFSLGSFVFLFSAFMSLLLSQALFVVRVAWLGVWAENEAWYGGLPLRHTLHDRQRRPLRSEGQPANTDITTHYDYIMVFVAFAGVRSLFVILNAFFMRSGAFRGADRVFTQLLQKVVGARLAVFEANTEKAASFVSGDAGGLFSKGTINGIKECFQRDLIGLDVKLAKEFWQFSADFLAVVLILLVLAWVHPLILIPVAIVLCLLTSVAMLGLGLSKEMHRMAIRADRMDKDQFKHTFRGLATIRGYGLERRAIKAGIAHAEFYLKTTYFGACADRWVHWKVDLLGAFIPFSCAVMVLQQIEDLDPVLMGLSLYLSLQFSDKVLDSLLGYGRIRNRLQWALERTRRYIHSLDHPDHKEAPRVVLSKKPPAGWPYSGAVEYVNYCCNLSKPNGVNSGADKGVNGATAGPSSNPAEVVQVLERSSPMVPPQNPTYQPQTQYQARSSTAAPLPADPAASLPLGNSSIRTNTVASAANTVTSGISHFSTASHNTVATNATLVPSGHGYPGGSENSIATLIPLPTPSSTFTNSAAVPAPAEPVDQLSNLNQMGDLDSRFDAPLPPLPPSAASTPTLAPMPAPLPAPTPASAPAPAPVPMSTTAASINGASAPVKGNGQTVIDSVVAREVAFGPVTCSFLPGEKVAIVGKSKSGKTTFIQSLFRIWDSAEEDRIRAAHAAAAAGQSHTTNGNSNQKKPSTGPSSGPKSSPLGFWSRNKTKSFRDTALDLGEINVDGLDISQMGLADLRSRFAYLSQRGTVFAGTVRFNLDPKGEHEDAELNDVLKTCFLSERLKLDTELITPATANLSFATSADSANGVVPATSSRVSRYRKHFFRRSRAYQNSNKGKGKASSSKNYRATASAPATVGKTSGRGLQTGLDGNGPDLRHLDQRFARAEPGDGHDQEHMETIVEGDDDTDDEMDEDDTRVELDTNERQLLSLARILIQRPNVVVLDNCASKVTDLTAQRLDQIIVQELAHATILSVGHRLDQIIARHNRILVLEQGRIAEFDTPMTLLNKVDGVFRSICNPAGPNFSSLVALAKKQQVQQ</sequence>
<feature type="domain" description="ABC transporter" evidence="10">
    <location>
        <begin position="735"/>
        <end position="1012"/>
    </location>
</feature>
<feature type="region of interest" description="Disordered" evidence="8">
    <location>
        <begin position="1646"/>
        <end position="1690"/>
    </location>
</feature>
<comment type="subcellular location">
    <subcellularLocation>
        <location evidence="1">Membrane</location>
    </subcellularLocation>
</comment>
<feature type="region of interest" description="Disordered" evidence="8">
    <location>
        <begin position="1934"/>
        <end position="2017"/>
    </location>
</feature>
<evidence type="ECO:0000256" key="7">
    <source>
        <dbReference type="ARBA" id="ARBA00023136"/>
    </source>
</evidence>
<comment type="caution">
    <text evidence="12">The sequence shown here is derived from an EMBL/GenBank/DDBJ whole genome shotgun (WGS) entry which is preliminary data.</text>
</comment>
<dbReference type="PANTHER" id="PTHR24223:SF356">
    <property type="entry name" value="ATP-BINDING CASSETTE TRANSPORTER ABC4"/>
    <property type="match status" value="1"/>
</dbReference>
<proteinExistence type="predicted"/>
<dbReference type="InterPro" id="IPR036640">
    <property type="entry name" value="ABC1_TM_sf"/>
</dbReference>
<evidence type="ECO:0000256" key="2">
    <source>
        <dbReference type="ARBA" id="ARBA00022448"/>
    </source>
</evidence>
<feature type="transmembrane region" description="Helical" evidence="9">
    <location>
        <begin position="1099"/>
        <end position="1123"/>
    </location>
</feature>
<organism evidence="12 13">
    <name type="scientific">Mortierella alpina</name>
    <name type="common">Oleaginous fungus</name>
    <name type="synonym">Mortierella renispora</name>
    <dbReference type="NCBI Taxonomy" id="64518"/>
    <lineage>
        <taxon>Eukaryota</taxon>
        <taxon>Fungi</taxon>
        <taxon>Fungi incertae sedis</taxon>
        <taxon>Mucoromycota</taxon>
        <taxon>Mortierellomycotina</taxon>
        <taxon>Mortierellomycetes</taxon>
        <taxon>Mortierellales</taxon>
        <taxon>Mortierellaceae</taxon>
        <taxon>Mortierella</taxon>
    </lineage>
</organism>
<dbReference type="GO" id="GO:0140359">
    <property type="term" value="F:ABC-type transporter activity"/>
    <property type="evidence" value="ECO:0007669"/>
    <property type="project" value="InterPro"/>
</dbReference>
<evidence type="ECO:0000259" key="11">
    <source>
        <dbReference type="PROSITE" id="PS50929"/>
    </source>
</evidence>
<feature type="transmembrane region" description="Helical" evidence="9">
    <location>
        <begin position="361"/>
        <end position="384"/>
    </location>
</feature>
<dbReference type="GO" id="GO:0016887">
    <property type="term" value="F:ATP hydrolysis activity"/>
    <property type="evidence" value="ECO:0007669"/>
    <property type="project" value="InterPro"/>
</dbReference>
<dbReference type="Gene3D" id="3.40.50.300">
    <property type="entry name" value="P-loop containing nucleotide triphosphate hydrolases"/>
    <property type="match status" value="3"/>
</dbReference>